<dbReference type="Gene3D" id="3.40.50.300">
    <property type="entry name" value="P-loop containing nucleotide triphosphate hydrolases"/>
    <property type="match status" value="2"/>
</dbReference>
<dbReference type="GO" id="GO:0005829">
    <property type="term" value="C:cytosol"/>
    <property type="evidence" value="ECO:0007669"/>
    <property type="project" value="TreeGrafter"/>
</dbReference>
<dbReference type="InterPro" id="IPR011335">
    <property type="entry name" value="Restrct_endonuc-II-like"/>
</dbReference>
<dbReference type="GO" id="GO:0016887">
    <property type="term" value="F:ATP hydrolysis activity"/>
    <property type="evidence" value="ECO:0007669"/>
    <property type="project" value="RHEA"/>
</dbReference>
<evidence type="ECO:0000259" key="17">
    <source>
        <dbReference type="PROSITE" id="PS51198"/>
    </source>
</evidence>
<dbReference type="OrthoDB" id="9810135at2"/>
<comment type="catalytic activity">
    <reaction evidence="13 15">
        <text>Couples ATP hydrolysis with the unwinding of duplex DNA by translocating in the 3'-5' direction.</text>
        <dbReference type="EC" id="5.6.2.4"/>
    </reaction>
</comment>
<dbReference type="GO" id="GO:0000724">
    <property type="term" value="P:double-strand break repair via homologous recombination"/>
    <property type="evidence" value="ECO:0007669"/>
    <property type="project" value="UniProtKB-UniRule"/>
</dbReference>
<evidence type="ECO:0000256" key="12">
    <source>
        <dbReference type="ARBA" id="ARBA00023235"/>
    </source>
</evidence>
<evidence type="ECO:0000256" key="9">
    <source>
        <dbReference type="ARBA" id="ARBA00022842"/>
    </source>
</evidence>
<dbReference type="InterPro" id="IPR004586">
    <property type="entry name" value="RecB"/>
</dbReference>
<dbReference type="Gene3D" id="1.10.486.10">
    <property type="entry name" value="PCRA, domain 4"/>
    <property type="match status" value="1"/>
</dbReference>
<dbReference type="NCBIfam" id="TIGR00609">
    <property type="entry name" value="recB"/>
    <property type="match status" value="1"/>
</dbReference>
<comment type="similarity">
    <text evidence="15">Belongs to the helicase family. UvrD subfamily.</text>
</comment>
<feature type="binding site" evidence="15">
    <location>
        <position position="1128"/>
    </location>
    <ligand>
        <name>Mg(2+)</name>
        <dbReference type="ChEBI" id="CHEBI:18420"/>
    </ligand>
</feature>
<feature type="binding site" evidence="15">
    <location>
        <position position="1007"/>
    </location>
    <ligand>
        <name>Mg(2+)</name>
        <dbReference type="ChEBI" id="CHEBI:18420"/>
    </ligand>
</feature>
<keyword evidence="1 15" id="KW-0540">Nuclease</keyword>
<gene>
    <name evidence="15" type="primary">recB</name>
    <name evidence="19" type="ORF">EDC44_1335</name>
</gene>
<evidence type="ECO:0000259" key="18">
    <source>
        <dbReference type="PROSITE" id="PS51217"/>
    </source>
</evidence>
<feature type="domain" description="UvrD-like helicase C-terminal" evidence="18">
    <location>
        <begin position="481"/>
        <end position="774"/>
    </location>
</feature>
<dbReference type="HAMAP" id="MF_01485">
    <property type="entry name" value="RecB"/>
    <property type="match status" value="1"/>
</dbReference>
<evidence type="ECO:0000256" key="5">
    <source>
        <dbReference type="ARBA" id="ARBA00022801"/>
    </source>
</evidence>
<protein>
    <recommendedName>
        <fullName evidence="15">RecBCD enzyme subunit RecB</fullName>
        <ecNumber evidence="15">3.1.11.5</ecNumber>
        <ecNumber evidence="15">5.6.2.4</ecNumber>
    </recommendedName>
    <alternativeName>
        <fullName evidence="15">DNA 3'-5' helicase subunit RecB</fullName>
    </alternativeName>
    <alternativeName>
        <fullName evidence="15">Exonuclease V subunit RecB</fullName>
        <shortName evidence="15">ExoV subunit RecB</shortName>
    </alternativeName>
    <alternativeName>
        <fullName evidence="15">Helicase/nuclease RecBCD subunit RecB</fullName>
    </alternativeName>
</protein>
<dbReference type="CDD" id="cd22352">
    <property type="entry name" value="RecB_C-like"/>
    <property type="match status" value="1"/>
</dbReference>
<keyword evidence="9 15" id="KW-0460">Magnesium</keyword>
<dbReference type="GO" id="GO:0000287">
    <property type="term" value="F:magnesium ion binding"/>
    <property type="evidence" value="ECO:0007669"/>
    <property type="project" value="UniProtKB-UniRule"/>
</dbReference>
<keyword evidence="20" id="KW-1185">Reference proteome</keyword>
<evidence type="ECO:0000256" key="10">
    <source>
        <dbReference type="ARBA" id="ARBA00023125"/>
    </source>
</evidence>
<comment type="caution">
    <text evidence="19">The sequence shown here is derived from an EMBL/GenBank/DDBJ whole genome shotgun (WGS) entry which is preliminary data.</text>
</comment>
<evidence type="ECO:0000256" key="13">
    <source>
        <dbReference type="ARBA" id="ARBA00034617"/>
    </source>
</evidence>
<dbReference type="Pfam" id="PF12705">
    <property type="entry name" value="PDDEXK_1"/>
    <property type="match status" value="1"/>
</dbReference>
<feature type="domain" description="UvrD-like helicase ATP-binding" evidence="17">
    <location>
        <begin position="1"/>
        <end position="480"/>
    </location>
</feature>
<evidence type="ECO:0000256" key="7">
    <source>
        <dbReference type="ARBA" id="ARBA00022839"/>
    </source>
</evidence>
<dbReference type="Proteomes" id="UP000295763">
    <property type="component" value="Unassembled WGS sequence"/>
</dbReference>
<evidence type="ECO:0000256" key="16">
    <source>
        <dbReference type="PROSITE-ProRule" id="PRU00560"/>
    </source>
</evidence>
<feature type="region of interest" description="Nuclease activity, interacts with RecD and RecA" evidence="15">
    <location>
        <begin position="929"/>
        <end position="1220"/>
    </location>
</feature>
<dbReference type="InterPro" id="IPR014016">
    <property type="entry name" value="UvrD-like_ATP-bd"/>
</dbReference>
<dbReference type="EC" id="3.1.11.5" evidence="15"/>
<dbReference type="SUPFAM" id="SSF52540">
    <property type="entry name" value="P-loop containing nucleoside triphosphate hydrolases"/>
    <property type="match status" value="1"/>
</dbReference>
<keyword evidence="10 15" id="KW-0238">DNA-binding</keyword>
<dbReference type="GO" id="GO:0043138">
    <property type="term" value="F:3'-5' DNA helicase activity"/>
    <property type="evidence" value="ECO:0007669"/>
    <property type="project" value="UniProtKB-UniRule"/>
</dbReference>
<keyword evidence="4 15" id="KW-0227">DNA damage</keyword>
<comment type="cofactor">
    <cofactor evidence="15">
        <name>Mg(2+)</name>
        <dbReference type="ChEBI" id="CHEBI:18420"/>
    </cofactor>
    <text evidence="15">Binds 1 Mg(2+) ion per subunit.</text>
</comment>
<evidence type="ECO:0000256" key="11">
    <source>
        <dbReference type="ARBA" id="ARBA00023204"/>
    </source>
</evidence>
<dbReference type="GO" id="GO:0009338">
    <property type="term" value="C:exodeoxyribonuclease V complex"/>
    <property type="evidence" value="ECO:0007669"/>
    <property type="project" value="TreeGrafter"/>
</dbReference>
<proteinExistence type="inferred from homology"/>
<evidence type="ECO:0000256" key="14">
    <source>
        <dbReference type="ARBA" id="ARBA00048988"/>
    </source>
</evidence>
<dbReference type="PANTHER" id="PTHR11070:SF23">
    <property type="entry name" value="RECBCD ENZYME SUBUNIT RECB"/>
    <property type="match status" value="1"/>
</dbReference>
<dbReference type="Pfam" id="PF00580">
    <property type="entry name" value="UvrD-helicase"/>
    <property type="match status" value="1"/>
</dbReference>
<evidence type="ECO:0000256" key="3">
    <source>
        <dbReference type="ARBA" id="ARBA00022741"/>
    </source>
</evidence>
<organism evidence="19 20">
    <name type="scientific">Cricetibacter osteomyelitidis</name>
    <dbReference type="NCBI Taxonomy" id="1521931"/>
    <lineage>
        <taxon>Bacteria</taxon>
        <taxon>Pseudomonadati</taxon>
        <taxon>Pseudomonadota</taxon>
        <taxon>Gammaproteobacteria</taxon>
        <taxon>Pasteurellales</taxon>
        <taxon>Pasteurellaceae</taxon>
        <taxon>Cricetibacter</taxon>
    </lineage>
</organism>
<dbReference type="InterPro" id="IPR011604">
    <property type="entry name" value="PDDEXK-like_dom_sf"/>
</dbReference>
<dbReference type="AlphaFoldDB" id="A0A4R2SMJ4"/>
<feature type="active site" description="For nuclease activity" evidence="15">
    <location>
        <position position="1128"/>
    </location>
</feature>
<feature type="binding site" evidence="15">
    <location>
        <position position="1115"/>
    </location>
    <ligand>
        <name>Mg(2+)</name>
        <dbReference type="ChEBI" id="CHEBI:18420"/>
    </ligand>
</feature>
<dbReference type="InterPro" id="IPR027417">
    <property type="entry name" value="P-loop_NTPase"/>
</dbReference>
<comment type="miscellaneous">
    <text evidence="15">In the RecBCD complex, RecB has a slow 3'-5' helicase, an exonuclease activity and loads RecA onto ssDNA, RecD has a fast 5'-3' helicase activity, while RecC stimulates the ATPase and processivity of the RecB helicase and contributes to recognition of the Chi site.</text>
</comment>
<evidence type="ECO:0000256" key="15">
    <source>
        <dbReference type="HAMAP-Rule" id="MF_01485"/>
    </source>
</evidence>
<dbReference type="InterPro" id="IPR014017">
    <property type="entry name" value="DNA_helicase_UvrD-like_C"/>
</dbReference>
<dbReference type="GO" id="GO:0005524">
    <property type="term" value="F:ATP binding"/>
    <property type="evidence" value="ECO:0007669"/>
    <property type="project" value="UniProtKB-UniRule"/>
</dbReference>
<keyword evidence="3 15" id="KW-0547">Nucleotide-binding</keyword>
<keyword evidence="2 15" id="KW-0479">Metal-binding</keyword>
<keyword evidence="11 15" id="KW-0234">DNA repair</keyword>
<dbReference type="Gene3D" id="3.90.320.10">
    <property type="match status" value="1"/>
</dbReference>
<dbReference type="GO" id="GO:0008854">
    <property type="term" value="F:exodeoxyribonuclease V activity"/>
    <property type="evidence" value="ECO:0007669"/>
    <property type="project" value="UniProtKB-EC"/>
</dbReference>
<dbReference type="PROSITE" id="PS51217">
    <property type="entry name" value="UVRD_HELICASE_CTER"/>
    <property type="match status" value="1"/>
</dbReference>
<comment type="catalytic activity">
    <reaction evidence="14 15">
        <text>ATP + H2O = ADP + phosphate + H(+)</text>
        <dbReference type="Rhea" id="RHEA:13065"/>
        <dbReference type="ChEBI" id="CHEBI:15377"/>
        <dbReference type="ChEBI" id="CHEBI:15378"/>
        <dbReference type="ChEBI" id="CHEBI:30616"/>
        <dbReference type="ChEBI" id="CHEBI:43474"/>
        <dbReference type="ChEBI" id="CHEBI:456216"/>
        <dbReference type="EC" id="5.6.2.4"/>
    </reaction>
</comment>
<evidence type="ECO:0000313" key="20">
    <source>
        <dbReference type="Proteomes" id="UP000295763"/>
    </source>
</evidence>
<keyword evidence="12 15" id="KW-0413">Isomerase</keyword>
<evidence type="ECO:0000256" key="6">
    <source>
        <dbReference type="ARBA" id="ARBA00022806"/>
    </source>
</evidence>
<dbReference type="InterPro" id="IPR000212">
    <property type="entry name" value="DNA_helicase_UvrD/REP"/>
</dbReference>
<dbReference type="PROSITE" id="PS51198">
    <property type="entry name" value="UVRD_HELICASE_ATP_BIND"/>
    <property type="match status" value="1"/>
</dbReference>
<name>A0A4R2SMJ4_9PAST</name>
<dbReference type="InterPro" id="IPR038726">
    <property type="entry name" value="PDDEXK_AddAB-type"/>
</dbReference>
<comment type="domain">
    <text evidence="15">The N-terminal DNA-binding domain is a ssDNA-dependent ATPase and has ATP-dependent 3'-5' helicase function. This domain interacts with RecC.</text>
</comment>
<keyword evidence="5 15" id="KW-0378">Hydrolase</keyword>
<reference evidence="19 20" key="1">
    <citation type="submission" date="2019-03" db="EMBL/GenBank/DDBJ databases">
        <title>Genomic Encyclopedia of Type Strains, Phase IV (KMG-IV): sequencing the most valuable type-strain genomes for metagenomic binning, comparative biology and taxonomic classification.</title>
        <authorList>
            <person name="Goeker M."/>
        </authorList>
    </citation>
    <scope>NUCLEOTIDE SEQUENCE [LARGE SCALE GENOMIC DNA]</scope>
    <source>
        <strain evidence="19 20">DSM 28404</strain>
    </source>
</reference>
<dbReference type="GO" id="GO:0003677">
    <property type="term" value="F:DNA binding"/>
    <property type="evidence" value="ECO:0007669"/>
    <property type="project" value="UniProtKB-UniRule"/>
</dbReference>
<comment type="catalytic activity">
    <reaction evidence="15">
        <text>Exonucleolytic cleavage (in the presence of ATP) in either 5'- to 3'- or 3'- to 5'-direction to yield 5'-phosphooligonucleotides.</text>
        <dbReference type="EC" id="3.1.11.5"/>
    </reaction>
</comment>
<feature type="binding site" evidence="16">
    <location>
        <begin position="22"/>
        <end position="29"/>
    </location>
    <ligand>
        <name>ATP</name>
        <dbReference type="ChEBI" id="CHEBI:30616"/>
    </ligand>
</feature>
<feature type="region of interest" description="DNA-binding and helicase activity, interacts with RecC" evidence="15">
    <location>
        <begin position="1"/>
        <end position="874"/>
    </location>
</feature>
<evidence type="ECO:0000256" key="2">
    <source>
        <dbReference type="ARBA" id="ARBA00022723"/>
    </source>
</evidence>
<keyword evidence="6 15" id="KW-0347">Helicase</keyword>
<sequence length="1220" mass="141493">MIKLTALNPISTPLNSVSLIEASAGTGKTHTIKSLYLRLLLQIGEQNFPQPLTVEQILVVTFTEAATQELKERIRTTINEAKKAFQHYLDTKDQTAISDEFLVQLIDEMPDEQTLKTAIYRLRLAEQNMDMAAIYTIHGFCRKMLTRYAFNSGIHFDLDLTADESELVQRFANEVWRENFYSVSLTAAKFIHQYLVSPNNVVQALKPYLSADTLKLEINQPHLLELSLPTFLSQYIEQEQQLIDNLKQQWLQHCDEIKAEFLAELAKNYKKGEKKRLKRTIFKSNLVPNWFNEIQLWANNGNGTEIANRLLTYFSQEALNTKYAEDGAEPMQHPIFALVDEISGKLNQTINHKVLLWHYLNLLKQKLFSYKQNHAEKSFDDLLRLLKDALVGKNGNELAQLIRYQYPFAMIDEFQDTDAQQYQIFSKIYIENAPPQCGFIMIGDPKQAIYKFRGADIFTYLTAADQVKEIFNLETNWRSIPDLVNGVNALFDFPQSPFLYDDIAFHPVRHARRSDEGFELNQQMQPAFNFYFAEKPTKLQLAKACAAGIQQSLKSAVENNAFIVQWDNSHQTLEHNPLLPKHFAVLVRNKNEAALIKNALQELGIASVYLSDQSNVFDSKEAQELALILKACLNPNNERNILNAIATALFAHSTAEIQRLKQNESEWEKWVDRFERYQRTWAMQGVLPMLHQLFLKEEIPAKILSQPNGERRVTDLLHLAELLQQASGLQEKETDLLRWFELQIQGKNRAEGQEIRLESEQDLVKIVTIHKSKGLQYEILWLPFLGNGIKAYNNAVNTYYSEQDRQTLWDIENQHSDDVLRELQAEEMRLLYVALTRAKCQLNITLPKTMSVTPKAQEIYWNPLDYALKQGDLSNPSDFISLVERFAQRVDFTVNQQSLDVLQADKNWQFPVEKPQLEAGIFTGNIEKNWQISSFTALKQMNERAGKVGKSAVENSAIFYDEAQDYDLIYVEKDEYAPVLNKEYEHYPAGRTPFDFPHGSQVGTALHRYFENCEFNQPIDEQAIAKLCQSLQLDESWLMPTKIWMFEILSTPLTFGLNLAKIDRTSCLKEMQFYLKLRKNFPLQQFNRLLQQHHPLYQTAWHFEQIQGMIRGFIDLVFRHDGKYYILDYKSNYLGGLPQHYEKSKLSRVVSQSGYDLQYLLYTVALHRYLKVRNPNYNYEQHFGGVIYAFIRGMNSKNSDFGVYFNKPKATLIEQLDQLF</sequence>
<accession>A0A4R2SMJ4</accession>
<evidence type="ECO:0000256" key="1">
    <source>
        <dbReference type="ARBA" id="ARBA00022722"/>
    </source>
</evidence>
<dbReference type="EC" id="5.6.2.4" evidence="15"/>
<comment type="subunit">
    <text evidence="15">Heterotrimer of RecB, RecC and RecD. All subunits contribute to DNA-binding. Interacts with RecA.</text>
</comment>
<comment type="function">
    <text evidence="15">A helicase/nuclease that prepares dsDNA breaks (DSB) for recombinational DNA repair. Binds to DSBs and unwinds DNA via a highly rapid and processive ATP-dependent bidirectional helicase activity. Unwinds dsDNA until it encounters a Chi (crossover hotspot instigator) sequence from the 3' direction. Cuts ssDNA a few nucleotides 3' to the Chi site. The properties and activities of the enzyme are changed at Chi. The Chi-altered holoenzyme produces a long 3'-ssDNA overhang and facilitates RecA-binding to the ssDNA for homologous DNA recombination and repair. Holoenzyme degrades any linearized DNA that is unable to undergo homologous recombination. In the holoenzyme this subunit contributes ATPase, 3'-5' helicase, exonuclease activity and loads RecA onto ssDNA.</text>
</comment>
<evidence type="ECO:0000256" key="4">
    <source>
        <dbReference type="ARBA" id="ARBA00022763"/>
    </source>
</evidence>
<dbReference type="EMBL" id="SLYB01000033">
    <property type="protein sequence ID" value="TCP91247.1"/>
    <property type="molecule type" value="Genomic_DNA"/>
</dbReference>
<dbReference type="SUPFAM" id="SSF52980">
    <property type="entry name" value="Restriction endonuclease-like"/>
    <property type="match status" value="1"/>
</dbReference>
<keyword evidence="8 15" id="KW-0067">ATP-binding</keyword>
<keyword evidence="7 15" id="KW-0269">Exonuclease</keyword>
<comment type="domain">
    <text evidence="15">The C-terminal domain has nuclease activity and interacts with RecD. It interacts with RecA, facilitating its loading onto ssDNA.</text>
</comment>
<dbReference type="Pfam" id="PF13361">
    <property type="entry name" value="UvrD_C"/>
    <property type="match status" value="1"/>
</dbReference>
<dbReference type="PANTHER" id="PTHR11070">
    <property type="entry name" value="UVRD / RECB / PCRA DNA HELICASE FAMILY MEMBER"/>
    <property type="match status" value="1"/>
</dbReference>
<evidence type="ECO:0000256" key="8">
    <source>
        <dbReference type="ARBA" id="ARBA00022840"/>
    </source>
</evidence>
<evidence type="ECO:0000313" key="19">
    <source>
        <dbReference type="EMBL" id="TCP91247.1"/>
    </source>
</evidence>
<dbReference type="Gene3D" id="1.10.3170.10">
    <property type="entry name" value="Recbcd, chain B, domain 2"/>
    <property type="match status" value="1"/>
</dbReference>
<dbReference type="RefSeq" id="WP_131978974.1">
    <property type="nucleotide sequence ID" value="NZ_SLYB01000033.1"/>
</dbReference>